<evidence type="ECO:0000313" key="5">
    <source>
        <dbReference type="Proteomes" id="UP001597218"/>
    </source>
</evidence>
<dbReference type="Gene3D" id="3.20.20.140">
    <property type="entry name" value="Metal-dependent hydrolases"/>
    <property type="match status" value="1"/>
</dbReference>
<dbReference type="RefSeq" id="WP_381536538.1">
    <property type="nucleotide sequence ID" value="NZ_JBHUGI010000015.1"/>
</dbReference>
<organism evidence="4 5">
    <name type="scientific">Sporosarcina siberiensis</name>
    <dbReference type="NCBI Taxonomy" id="1365606"/>
    <lineage>
        <taxon>Bacteria</taxon>
        <taxon>Bacillati</taxon>
        <taxon>Bacillota</taxon>
        <taxon>Bacilli</taxon>
        <taxon>Bacillales</taxon>
        <taxon>Caryophanaceae</taxon>
        <taxon>Sporosarcina</taxon>
    </lineage>
</organism>
<dbReference type="PANTHER" id="PTHR46317">
    <property type="entry name" value="HYDROLASE OF PHP SUPERFAMILY-RELATED PROTEIN"/>
    <property type="match status" value="1"/>
</dbReference>
<evidence type="ECO:0000313" key="4">
    <source>
        <dbReference type="EMBL" id="MFD1927777.1"/>
    </source>
</evidence>
<dbReference type="PIRSF" id="PIRSF005902">
    <property type="entry name" value="DNase_TatD"/>
    <property type="match status" value="1"/>
</dbReference>
<evidence type="ECO:0000256" key="2">
    <source>
        <dbReference type="ARBA" id="ARBA00022723"/>
    </source>
</evidence>
<reference evidence="5" key="1">
    <citation type="journal article" date="2019" name="Int. J. Syst. Evol. Microbiol.">
        <title>The Global Catalogue of Microorganisms (GCM) 10K type strain sequencing project: providing services to taxonomists for standard genome sequencing and annotation.</title>
        <authorList>
            <consortium name="The Broad Institute Genomics Platform"/>
            <consortium name="The Broad Institute Genome Sequencing Center for Infectious Disease"/>
            <person name="Wu L."/>
            <person name="Ma J."/>
        </authorList>
    </citation>
    <scope>NUCLEOTIDE SEQUENCE [LARGE SCALE GENOMIC DNA]</scope>
    <source>
        <strain evidence="5">CGMCC 4.7177</strain>
    </source>
</reference>
<dbReference type="SUPFAM" id="SSF51556">
    <property type="entry name" value="Metallo-dependent hydrolases"/>
    <property type="match status" value="1"/>
</dbReference>
<dbReference type="PROSITE" id="PS01137">
    <property type="entry name" value="TATD_1"/>
    <property type="match status" value="1"/>
</dbReference>
<gene>
    <name evidence="4" type="ORF">ACFSFY_06840</name>
</gene>
<dbReference type="Pfam" id="PF01026">
    <property type="entry name" value="TatD_DNase"/>
    <property type="match status" value="1"/>
</dbReference>
<sequence>MTYEVNRARSIIDAHSHLDQYDGTVRKMIIDYLESPTSELTDVISISMNLPSSIHNLKLSESHKGIHSAFGFHPEQNAPSESELQELISFMELNKNKMVAIGEVGLPYYLKESNIDLPLEPYIEALEVFIRKASDWNKPIVLHSIYEDAVTTCDFLERHSVKKAHFHWFKGSVSTLERMIENGYFISVTPDCVYEQEIQSLIELYPIEQMMIETDGPWPFTGPFENQVTHPKMMHQSIATIAYIKKMDLNDVYEQIYGNTKTFYNL</sequence>
<accession>A0ABW4SGS2</accession>
<keyword evidence="2" id="KW-0479">Metal-binding</keyword>
<comment type="caution">
    <text evidence="4">The sequence shown here is derived from an EMBL/GenBank/DDBJ whole genome shotgun (WGS) entry which is preliminary data.</text>
</comment>
<protein>
    <submittedName>
        <fullName evidence="4">TatD family hydrolase</fullName>
    </submittedName>
</protein>
<dbReference type="GO" id="GO:0016787">
    <property type="term" value="F:hydrolase activity"/>
    <property type="evidence" value="ECO:0007669"/>
    <property type="project" value="UniProtKB-KW"/>
</dbReference>
<evidence type="ECO:0000256" key="3">
    <source>
        <dbReference type="ARBA" id="ARBA00022801"/>
    </source>
</evidence>
<dbReference type="InterPro" id="IPR032466">
    <property type="entry name" value="Metal_Hydrolase"/>
</dbReference>
<proteinExistence type="inferred from homology"/>
<dbReference type="PANTHER" id="PTHR46317:SF1">
    <property type="entry name" value="HYDROLASE, TATD FAMILY"/>
    <property type="match status" value="1"/>
</dbReference>
<dbReference type="InterPro" id="IPR018228">
    <property type="entry name" value="DNase_TatD-rel_CS"/>
</dbReference>
<dbReference type="InterPro" id="IPR001130">
    <property type="entry name" value="TatD-like"/>
</dbReference>
<name>A0ABW4SGS2_9BACL</name>
<dbReference type="Proteomes" id="UP001597218">
    <property type="component" value="Unassembled WGS sequence"/>
</dbReference>
<comment type="similarity">
    <text evidence="1">Belongs to the metallo-dependent hydrolases superfamily. TatD-type hydrolase family.</text>
</comment>
<evidence type="ECO:0000256" key="1">
    <source>
        <dbReference type="ARBA" id="ARBA00009275"/>
    </source>
</evidence>
<keyword evidence="3 4" id="KW-0378">Hydrolase</keyword>
<dbReference type="EMBL" id="JBHUGI010000015">
    <property type="protein sequence ID" value="MFD1927777.1"/>
    <property type="molecule type" value="Genomic_DNA"/>
</dbReference>
<keyword evidence="5" id="KW-1185">Reference proteome</keyword>
<dbReference type="CDD" id="cd01310">
    <property type="entry name" value="TatD_DNAse"/>
    <property type="match status" value="1"/>
</dbReference>